<protein>
    <submittedName>
        <fullName evidence="3">DUF4355 domain-containing protein</fullName>
    </submittedName>
</protein>
<reference evidence="3 4" key="1">
    <citation type="submission" date="2019-10" db="EMBL/GenBank/DDBJ databases">
        <title>Evolutionary dynamics of vancomycin-resistant Enterococcus faecium during gastrointestinal tract colonization and bloodstream infection in immunocompromised pediatric patients.</title>
        <authorList>
            <person name="Chilambi G.S."/>
            <person name="Nordstrom H.R."/>
            <person name="Evans D.R."/>
            <person name="Ferrolino J."/>
            <person name="Hayden R.T."/>
            <person name="Maron G.M."/>
            <person name="Vo A.N."/>
            <person name="Gilmore M.S."/>
            <person name="Wolf J."/>
            <person name="Rosch J.W."/>
            <person name="Van Tyne D."/>
        </authorList>
    </citation>
    <scope>NUCLEOTIDE SEQUENCE [LARGE SCALE GENOMIC DNA]</scope>
    <source>
        <strain evidence="3 4">VRECG27</strain>
    </source>
</reference>
<dbReference type="Pfam" id="PF14265">
    <property type="entry name" value="DUF4355"/>
    <property type="match status" value="1"/>
</dbReference>
<evidence type="ECO:0000313" key="4">
    <source>
        <dbReference type="Proteomes" id="UP000469871"/>
    </source>
</evidence>
<dbReference type="EMBL" id="WEFP01000001">
    <property type="protein sequence ID" value="KAB7578220.1"/>
    <property type="molecule type" value="Genomic_DNA"/>
</dbReference>
<evidence type="ECO:0000313" key="2">
    <source>
        <dbReference type="EMBL" id="KAB7572220.1"/>
    </source>
</evidence>
<name>A0A1Y3HWY1_ENTFC</name>
<evidence type="ECO:0000256" key="1">
    <source>
        <dbReference type="SAM" id="MobiDB-lite"/>
    </source>
</evidence>
<feature type="compositionally biased region" description="Low complexity" evidence="1">
    <location>
        <begin position="205"/>
        <end position="215"/>
    </location>
</feature>
<sequence length="233" mass="26675">MVEWWGATIKTQSNAGRENESWGERRMIMKHKSLMPMNLQYFAEGDDQKFSFDDFKSFVESNEEAQKFIQSQSQSVADKQLEAWKQNNLDKIKQDTIKEYEESKKNKSPEQIQLEKLQAEFEAEKALRVTSDNKAFVAEQIAGLELDGELKESISQFMLNNLVSSDTDFTKNAVEGFTSVLNAINEKHADALKELQMKSAFGGTQQSNNQVQQNNETLTNPEEQLGQILQQFN</sequence>
<comment type="caution">
    <text evidence="3">The sequence shown here is derived from an EMBL/GenBank/DDBJ whole genome shotgun (WGS) entry which is preliminary data.</text>
</comment>
<evidence type="ECO:0000313" key="3">
    <source>
        <dbReference type="EMBL" id="KAB7578220.1"/>
    </source>
</evidence>
<feature type="compositionally biased region" description="Polar residues" evidence="1">
    <location>
        <begin position="216"/>
        <end position="233"/>
    </location>
</feature>
<organism evidence="3 4">
    <name type="scientific">Enterococcus faecium</name>
    <name type="common">Streptococcus faecium</name>
    <dbReference type="NCBI Taxonomy" id="1352"/>
    <lineage>
        <taxon>Bacteria</taxon>
        <taxon>Bacillati</taxon>
        <taxon>Bacillota</taxon>
        <taxon>Bacilli</taxon>
        <taxon>Lactobacillales</taxon>
        <taxon>Enterococcaceae</taxon>
        <taxon>Enterococcus</taxon>
    </lineage>
</organism>
<dbReference type="EMBL" id="WEFP01000011">
    <property type="protein sequence ID" value="KAB7572220.1"/>
    <property type="molecule type" value="Genomic_DNA"/>
</dbReference>
<accession>A0A1Y3HWY1</accession>
<dbReference type="Proteomes" id="UP000469871">
    <property type="component" value="Unassembled WGS sequence"/>
</dbReference>
<feature type="region of interest" description="Disordered" evidence="1">
    <location>
        <begin position="204"/>
        <end position="233"/>
    </location>
</feature>
<dbReference type="AlphaFoldDB" id="A0A1Y3HWY1"/>
<proteinExistence type="predicted"/>
<dbReference type="InterPro" id="IPR025580">
    <property type="entry name" value="Gp46"/>
</dbReference>
<gene>
    <name evidence="3" type="ORF">GBM73_13365</name>
    <name evidence="2" type="ORF">GBM73_17280</name>
</gene>